<comment type="caution">
    <text evidence="8">The sequence shown here is derived from an EMBL/GenBank/DDBJ whole genome shotgun (WGS) entry which is preliminary data.</text>
</comment>
<dbReference type="PANTHER" id="PTHR13230">
    <property type="entry name" value="GENERAL TRANSCRIPTION FACTOR IIIC, POLYPEPTIDE 5"/>
    <property type="match status" value="1"/>
</dbReference>
<evidence type="ECO:0000259" key="6">
    <source>
        <dbReference type="Pfam" id="PF09734"/>
    </source>
</evidence>
<proteinExistence type="predicted"/>
<gene>
    <name evidence="9" type="ORF">APLA_LOCUS12699</name>
    <name evidence="8" type="ORF">APLA_LOCUS4671</name>
</gene>
<evidence type="ECO:0000313" key="10">
    <source>
        <dbReference type="Proteomes" id="UP000494106"/>
    </source>
</evidence>
<evidence type="ECO:0000259" key="7">
    <source>
        <dbReference type="Pfam" id="PF17682"/>
    </source>
</evidence>
<evidence type="ECO:0000256" key="2">
    <source>
        <dbReference type="ARBA" id="ARBA00023125"/>
    </source>
</evidence>
<feature type="compositionally biased region" description="Acidic residues" evidence="5">
    <location>
        <begin position="439"/>
        <end position="449"/>
    </location>
</feature>
<keyword evidence="4" id="KW-0539">Nucleus</keyword>
<evidence type="ECO:0000256" key="5">
    <source>
        <dbReference type="SAM" id="MobiDB-lite"/>
    </source>
</evidence>
<dbReference type="PANTHER" id="PTHR13230:SF5">
    <property type="entry name" value="GENERAL TRANSCRIPTION FACTOR 3C POLYPEPTIDE 5"/>
    <property type="match status" value="1"/>
</dbReference>
<evidence type="ECO:0000313" key="9">
    <source>
        <dbReference type="EMBL" id="CAB3250390.1"/>
    </source>
</evidence>
<reference evidence="10 11" key="1">
    <citation type="submission" date="2020-04" db="EMBL/GenBank/DDBJ databases">
        <authorList>
            <person name="Wallbank WR R."/>
            <person name="Pardo Diaz C."/>
            <person name="Kozak K."/>
            <person name="Martin S."/>
            <person name="Jiggins C."/>
            <person name="Moest M."/>
            <person name="Warren A I."/>
            <person name="Byers J.R.P. K."/>
            <person name="Montejo-Kovacevich G."/>
            <person name="Yen C E."/>
        </authorList>
    </citation>
    <scope>NUCLEOTIDE SEQUENCE [LARGE SCALE GENOMIC DNA]</scope>
</reference>
<evidence type="ECO:0000313" key="8">
    <source>
        <dbReference type="EMBL" id="CAB3230626.1"/>
    </source>
</evidence>
<dbReference type="EMBL" id="CADEBC010000540">
    <property type="protein sequence ID" value="CAB3250390.1"/>
    <property type="molecule type" value="Genomic_DNA"/>
</dbReference>
<dbReference type="EMBL" id="CADEBD010000288">
    <property type="protein sequence ID" value="CAB3230626.1"/>
    <property type="molecule type" value="Genomic_DNA"/>
</dbReference>
<dbReference type="Proteomes" id="UP000494256">
    <property type="component" value="Unassembled WGS sequence"/>
</dbReference>
<keyword evidence="2" id="KW-0238">DNA-binding</keyword>
<name>A0A8S0ZDI4_ARCPL</name>
<sequence length="466" mass="53226">MESRNLDREIVGILFPGIVKNDEKALACIGGIRGLSNVYSNMSKKRLGLSYQPDNPFIRKIYATSKKSAGVLLKVKVKKTKVGNETKREVVSTSVMGSVKIMFKFDSLGDFQYMPVHRDEPPDSPLKCILDDILPSGLDNYSFLSEPAPLFLIPPSFTRFERPIRYTYTEKRYLMDRSSPDTSERESVHSKVRSLRGTNAAPYIFSLTDELPTEPNESTLKIKAFKEEISPSLKKEFEIVKKLFEERPIWSLNLVKFTTKIRGASLKIIMPCLALYHKTGPWRTMWVRFGYDPRKDPASRIYQTLDFRLRHGQGIRTLIMSREEPSARSTEQPRPSKRMHNPEPSTSDDVVEANVFFRPDTVPTQRHILYQYCDVKIPEVQDILTEAPPPGYLCHEKRGWLPASADEIARDHMFKYVKHTLLSSTNADLCKLEQGGGSDSEESNSDDNDDTRTSELDNLEDQTDDL</sequence>
<comment type="subcellular location">
    <subcellularLocation>
        <location evidence="1">Nucleus</location>
    </subcellularLocation>
</comment>
<feature type="domain" description="Transcription factor IIIC subunit 5 HTH" evidence="6">
    <location>
        <begin position="151"/>
        <end position="308"/>
    </location>
</feature>
<evidence type="ECO:0000256" key="4">
    <source>
        <dbReference type="ARBA" id="ARBA00023242"/>
    </source>
</evidence>
<dbReference type="Pfam" id="PF09734">
    <property type="entry name" value="Tau95"/>
    <property type="match status" value="1"/>
</dbReference>
<dbReference type="Pfam" id="PF17682">
    <property type="entry name" value="Tau95_N"/>
    <property type="match status" value="1"/>
</dbReference>
<keyword evidence="3" id="KW-0804">Transcription</keyword>
<dbReference type="InterPro" id="IPR042536">
    <property type="entry name" value="TFIIIC_tauA_Sfc1"/>
</dbReference>
<dbReference type="InterPro" id="IPR041499">
    <property type="entry name" value="Tfc1/Sfc1_N"/>
</dbReference>
<dbReference type="GO" id="GO:0005634">
    <property type="term" value="C:nucleus"/>
    <property type="evidence" value="ECO:0007669"/>
    <property type="project" value="UniProtKB-SubCell"/>
</dbReference>
<dbReference type="Gene3D" id="3.30.200.160">
    <property type="entry name" value="TFIIIC, subcomplex tauA, subunit Sfc1, barrel domain"/>
    <property type="match status" value="1"/>
</dbReference>
<feature type="region of interest" description="Disordered" evidence="5">
    <location>
        <begin position="431"/>
        <end position="466"/>
    </location>
</feature>
<evidence type="ECO:0000313" key="11">
    <source>
        <dbReference type="Proteomes" id="UP000494256"/>
    </source>
</evidence>
<feature type="region of interest" description="Disordered" evidence="5">
    <location>
        <begin position="320"/>
        <end position="348"/>
    </location>
</feature>
<dbReference type="OrthoDB" id="5598268at2759"/>
<accession>A0A8S0ZDI4</accession>
<dbReference type="GO" id="GO:0001002">
    <property type="term" value="F:RNA polymerase III type 1 promoter sequence-specific DNA binding"/>
    <property type="evidence" value="ECO:0007669"/>
    <property type="project" value="TreeGrafter"/>
</dbReference>
<dbReference type="GO" id="GO:0000127">
    <property type="term" value="C:transcription factor TFIIIC complex"/>
    <property type="evidence" value="ECO:0007669"/>
    <property type="project" value="InterPro"/>
</dbReference>
<dbReference type="GO" id="GO:0006384">
    <property type="term" value="P:transcription initiation at RNA polymerase III promoter"/>
    <property type="evidence" value="ECO:0007669"/>
    <property type="project" value="InterPro"/>
</dbReference>
<dbReference type="InterPro" id="IPR040454">
    <property type="entry name" value="TF_IIIC_Tfc1/Sfc1"/>
</dbReference>
<keyword evidence="10" id="KW-1185">Reference proteome</keyword>
<protein>
    <recommendedName>
        <fullName evidence="12">General transcription factor 3C polypeptide 5</fullName>
    </recommendedName>
</protein>
<dbReference type="InterPro" id="IPR019136">
    <property type="entry name" value="TF_IIIC_su-5_HTH"/>
</dbReference>
<dbReference type="AlphaFoldDB" id="A0A8S0ZDI4"/>
<evidence type="ECO:0000256" key="3">
    <source>
        <dbReference type="ARBA" id="ARBA00023163"/>
    </source>
</evidence>
<dbReference type="GO" id="GO:0001003">
    <property type="term" value="F:RNA polymerase III type 2 promoter sequence-specific DNA binding"/>
    <property type="evidence" value="ECO:0007669"/>
    <property type="project" value="TreeGrafter"/>
</dbReference>
<organism evidence="8 11">
    <name type="scientific">Arctia plantaginis</name>
    <name type="common">Wood tiger moth</name>
    <name type="synonym">Phalaena plantaginis</name>
    <dbReference type="NCBI Taxonomy" id="874455"/>
    <lineage>
        <taxon>Eukaryota</taxon>
        <taxon>Metazoa</taxon>
        <taxon>Ecdysozoa</taxon>
        <taxon>Arthropoda</taxon>
        <taxon>Hexapoda</taxon>
        <taxon>Insecta</taxon>
        <taxon>Pterygota</taxon>
        <taxon>Neoptera</taxon>
        <taxon>Endopterygota</taxon>
        <taxon>Lepidoptera</taxon>
        <taxon>Glossata</taxon>
        <taxon>Ditrysia</taxon>
        <taxon>Noctuoidea</taxon>
        <taxon>Erebidae</taxon>
        <taxon>Arctiinae</taxon>
        <taxon>Arctia</taxon>
    </lineage>
</organism>
<feature type="domain" description="Transcription factor IIIC subunit Tfc1/Sfc1 triple barrel" evidence="7">
    <location>
        <begin position="12"/>
        <end position="113"/>
    </location>
</feature>
<evidence type="ECO:0008006" key="12">
    <source>
        <dbReference type="Google" id="ProtNLM"/>
    </source>
</evidence>
<evidence type="ECO:0000256" key="1">
    <source>
        <dbReference type="ARBA" id="ARBA00004123"/>
    </source>
</evidence>
<feature type="compositionally biased region" description="Acidic residues" evidence="5">
    <location>
        <begin position="457"/>
        <end position="466"/>
    </location>
</feature>
<dbReference type="Proteomes" id="UP000494106">
    <property type="component" value="Unassembled WGS sequence"/>
</dbReference>